<evidence type="ECO:0000259" key="1">
    <source>
        <dbReference type="PROSITE" id="PS50851"/>
    </source>
</evidence>
<dbReference type="PANTHER" id="PTHR22617:SF23">
    <property type="entry name" value="CHEMOTAXIS PROTEIN CHEW"/>
    <property type="match status" value="1"/>
</dbReference>
<dbReference type="RefSeq" id="WP_115692352.1">
    <property type="nucleotide sequence ID" value="NZ_CP031417.1"/>
</dbReference>
<dbReference type="GO" id="GO:0005829">
    <property type="term" value="C:cytosol"/>
    <property type="evidence" value="ECO:0007669"/>
    <property type="project" value="TreeGrafter"/>
</dbReference>
<dbReference type="InterPro" id="IPR002545">
    <property type="entry name" value="CheW-lke_dom"/>
</dbReference>
<dbReference type="InterPro" id="IPR036061">
    <property type="entry name" value="CheW-like_dom_sf"/>
</dbReference>
<dbReference type="Proteomes" id="UP000254889">
    <property type="component" value="Chromosome"/>
</dbReference>
<dbReference type="Pfam" id="PF01584">
    <property type="entry name" value="CheW"/>
    <property type="match status" value="1"/>
</dbReference>
<gene>
    <name evidence="2" type="ORF">DW352_16435</name>
</gene>
<accession>A0A345ZYH6</accession>
<reference evidence="2 3" key="1">
    <citation type="submission" date="2018-07" db="EMBL/GenBank/DDBJ databases">
        <authorList>
            <person name="Quirk P.G."/>
            <person name="Krulwich T.A."/>
        </authorList>
    </citation>
    <scope>NUCLEOTIDE SEQUENCE [LARGE SCALE GENOMIC DNA]</scope>
    <source>
        <strain evidence="2 3">CC-BB4</strain>
    </source>
</reference>
<dbReference type="KEGG" id="ptaw:DW352_16435"/>
<dbReference type="CDD" id="cd00732">
    <property type="entry name" value="CheW"/>
    <property type="match status" value="1"/>
</dbReference>
<sequence>MNDVAIAPPQPSAAQNDWATDGARTTAFPTQLISFAIGDDQYGVDIMAVREIKGWTDITPLPGQAEYVRGVLNLRGVIVPIVDLRCRFGQGLTKATPLHIVIIVQIASKPIGLLADRVLDIVSLDDSQIKPVPRAAQTQRANFLSGLVTNETGMIALIDLPNLLSIKLGDGAETAGQPQATAA</sequence>
<dbReference type="GO" id="GO:0006935">
    <property type="term" value="P:chemotaxis"/>
    <property type="evidence" value="ECO:0007669"/>
    <property type="project" value="InterPro"/>
</dbReference>
<dbReference type="AlphaFoldDB" id="A0A345ZYH6"/>
<name>A0A345ZYH6_9HYPH</name>
<evidence type="ECO:0000313" key="2">
    <source>
        <dbReference type="EMBL" id="AXK81973.1"/>
    </source>
</evidence>
<feature type="domain" description="CheW-like" evidence="1">
    <location>
        <begin position="29"/>
        <end position="169"/>
    </location>
</feature>
<keyword evidence="3" id="KW-1185">Reference proteome</keyword>
<dbReference type="Gene3D" id="2.30.30.40">
    <property type="entry name" value="SH3 Domains"/>
    <property type="match status" value="1"/>
</dbReference>
<proteinExistence type="predicted"/>
<dbReference type="GO" id="GO:0007165">
    <property type="term" value="P:signal transduction"/>
    <property type="evidence" value="ECO:0007669"/>
    <property type="project" value="InterPro"/>
</dbReference>
<protein>
    <submittedName>
        <fullName evidence="2">Chemotaxis protein CheW</fullName>
    </submittedName>
</protein>
<organism evidence="2 3">
    <name type="scientific">Pseudolabrys taiwanensis</name>
    <dbReference type="NCBI Taxonomy" id="331696"/>
    <lineage>
        <taxon>Bacteria</taxon>
        <taxon>Pseudomonadati</taxon>
        <taxon>Pseudomonadota</taxon>
        <taxon>Alphaproteobacteria</taxon>
        <taxon>Hyphomicrobiales</taxon>
        <taxon>Xanthobacteraceae</taxon>
        <taxon>Pseudolabrys</taxon>
    </lineage>
</organism>
<dbReference type="Gene3D" id="2.40.50.180">
    <property type="entry name" value="CheA-289, Domain 4"/>
    <property type="match status" value="1"/>
</dbReference>
<dbReference type="InterPro" id="IPR039315">
    <property type="entry name" value="CheW"/>
</dbReference>
<dbReference type="SMART" id="SM00260">
    <property type="entry name" value="CheW"/>
    <property type="match status" value="1"/>
</dbReference>
<evidence type="ECO:0000313" key="3">
    <source>
        <dbReference type="Proteomes" id="UP000254889"/>
    </source>
</evidence>
<dbReference type="SUPFAM" id="SSF50341">
    <property type="entry name" value="CheW-like"/>
    <property type="match status" value="1"/>
</dbReference>
<dbReference type="PROSITE" id="PS50851">
    <property type="entry name" value="CHEW"/>
    <property type="match status" value="1"/>
</dbReference>
<dbReference type="EMBL" id="CP031417">
    <property type="protein sequence ID" value="AXK81973.1"/>
    <property type="molecule type" value="Genomic_DNA"/>
</dbReference>
<dbReference type="PANTHER" id="PTHR22617">
    <property type="entry name" value="CHEMOTAXIS SENSOR HISTIDINE KINASE-RELATED"/>
    <property type="match status" value="1"/>
</dbReference>
<dbReference type="OrthoDB" id="3291462at2"/>